<dbReference type="EMBL" id="VOHK01000004">
    <property type="protein sequence ID" value="TWT20318.1"/>
    <property type="molecule type" value="Genomic_DNA"/>
</dbReference>
<sequence length="114" mass="12474">MQLMTDEQRERLLANGRQTAAGQTIDPSPVVKLFTPDANATWLLTELSPNDPDIAFGLCDLGLGFPEIGYVSLTEIRQLRGKLGLPVERDLGFVAKHPISVYARQARIAGWIAA</sequence>
<accession>A0A5C5U3N7</accession>
<organism evidence="1 2">
    <name type="scientific">Luteimonas marina</name>
    <dbReference type="NCBI Taxonomy" id="488485"/>
    <lineage>
        <taxon>Bacteria</taxon>
        <taxon>Pseudomonadati</taxon>
        <taxon>Pseudomonadota</taxon>
        <taxon>Gammaproteobacteria</taxon>
        <taxon>Lysobacterales</taxon>
        <taxon>Lysobacteraceae</taxon>
        <taxon>Luteimonas</taxon>
    </lineage>
</organism>
<evidence type="ECO:0000313" key="2">
    <source>
        <dbReference type="Proteomes" id="UP000319980"/>
    </source>
</evidence>
<keyword evidence="2" id="KW-1185">Reference proteome</keyword>
<dbReference type="OrthoDB" id="6892266at2"/>
<dbReference type="AlphaFoldDB" id="A0A5C5U3N7"/>
<dbReference type="InterPro" id="IPR021341">
    <property type="entry name" value="DUF2958"/>
</dbReference>
<reference evidence="1 2" key="1">
    <citation type="journal article" date="2008" name="Int. J. Syst. Evol. Microbiol.">
        <title>Luteimonas marina sp. nov., isolated from seawater.</title>
        <authorList>
            <person name="Baik K.S."/>
            <person name="Park S.C."/>
            <person name="Kim M.S."/>
            <person name="Kim E.M."/>
            <person name="Park C."/>
            <person name="Chun J."/>
            <person name="Seong C.N."/>
        </authorList>
    </citation>
    <scope>NUCLEOTIDE SEQUENCE [LARGE SCALE GENOMIC DNA]</scope>
    <source>
        <strain evidence="1 2">FR1330</strain>
    </source>
</reference>
<dbReference type="RefSeq" id="WP_146388054.1">
    <property type="nucleotide sequence ID" value="NZ_VOHK01000004.1"/>
</dbReference>
<comment type="caution">
    <text evidence="1">The sequence shown here is derived from an EMBL/GenBank/DDBJ whole genome shotgun (WGS) entry which is preliminary data.</text>
</comment>
<dbReference type="Pfam" id="PF11171">
    <property type="entry name" value="DUF2958"/>
    <property type="match status" value="1"/>
</dbReference>
<proteinExistence type="predicted"/>
<gene>
    <name evidence="1" type="ORF">FQY83_11350</name>
</gene>
<evidence type="ECO:0000313" key="1">
    <source>
        <dbReference type="EMBL" id="TWT20318.1"/>
    </source>
</evidence>
<protein>
    <submittedName>
        <fullName evidence="1">DUF2958 domain-containing protein</fullName>
    </submittedName>
</protein>
<name>A0A5C5U3N7_9GAMM</name>
<dbReference type="Proteomes" id="UP000319980">
    <property type="component" value="Unassembled WGS sequence"/>
</dbReference>